<dbReference type="OMA" id="VCSPAIV"/>
<dbReference type="EMBL" id="KV407454">
    <property type="protein sequence ID" value="KZF26023.1"/>
    <property type="molecule type" value="Genomic_DNA"/>
</dbReference>
<dbReference type="GO" id="GO:0001181">
    <property type="term" value="F:RNA polymerase I general transcription initiation factor activity"/>
    <property type="evidence" value="ECO:0007669"/>
    <property type="project" value="InterPro"/>
</dbReference>
<dbReference type="GO" id="GO:0006361">
    <property type="term" value="P:transcription initiation at RNA polymerase I promoter"/>
    <property type="evidence" value="ECO:0007669"/>
    <property type="project" value="InterPro"/>
</dbReference>
<proteinExistence type="inferred from homology"/>
<dbReference type="SUPFAM" id="SSF48371">
    <property type="entry name" value="ARM repeat"/>
    <property type="match status" value="1"/>
</dbReference>
<dbReference type="GeneID" id="28896571"/>
<sequence>MVSITPSALRPLATVPPPVAKIVPPRPGLAGKIRKRDETEDMDLNGEFAAPNPIKRSKVAFDPDVEVRVLGAEWEKGLELVREEVRRALERHAVGDSSEYDRVKEIFTTARLSAGDDAPSPTTVKNYTIALLGNVSHLNRTCSGLVHAALGCDWLGRDESYLAIYVRFLGNLASAHGSYVRPILAMLVDSLGHVSPRSGSLPGYPVVRKPQLYTRAHMVLKYLLRLIPSASGALSPILSAAFPHSSDSKVAHVNYVRNLLRLIGYTPELQSEVLALITERLVKIDVQVQVDMQDLEEDIEEGLVDDVVARRERGLLEEEEDDEDDSEDEDDASSVSSEESLTDEEQRIKDLKENVEKMDSILDMLFSYYTPFFSGAPEDSDETFGLLLNHFTTIILPTYRSRHTQFLLFNFAQSSPLLIDQFAGVCMHLIFDKGRPAVFKQSAAAYLASFIARGAYVSPQVVRDVFDILGAHLDSFRIEYEGSCRGPDLRRYGTFYAMVQSLLYIFCFRWRDLVANADDYVDDDDFVDFEGRDIIWAPGVKEVFARAVYSKFNPLKVCSPPIVNEFARIANHLRFMYVFSLLETNKRIMLANHADSSASGASYNQPTRETALSARRDDSHHQLDAYFPFDPYNLPRSKRWVVDNYIEWQGVPGLDDGLDDCDSESEEEVDEEEVEEHDTQTDSASEY</sequence>
<evidence type="ECO:0000313" key="4">
    <source>
        <dbReference type="Proteomes" id="UP000076632"/>
    </source>
</evidence>
<dbReference type="GO" id="GO:0005634">
    <property type="term" value="C:nucleus"/>
    <property type="evidence" value="ECO:0007669"/>
    <property type="project" value="TreeGrafter"/>
</dbReference>
<dbReference type="InterPro" id="IPR016024">
    <property type="entry name" value="ARM-type_fold"/>
</dbReference>
<dbReference type="RefSeq" id="XP_018191578.1">
    <property type="nucleotide sequence ID" value="XM_018331434.1"/>
</dbReference>
<name>A0A165JBS3_XYLHT</name>
<keyword evidence="3" id="KW-0648">Protein biosynthesis</keyword>
<dbReference type="Pfam" id="PF05327">
    <property type="entry name" value="RRN3"/>
    <property type="match status" value="1"/>
</dbReference>
<dbReference type="InParanoid" id="A0A165JBS3"/>
<dbReference type="OrthoDB" id="26970at2759"/>
<dbReference type="GO" id="GO:0001042">
    <property type="term" value="F:RNA polymerase I core binding"/>
    <property type="evidence" value="ECO:0007669"/>
    <property type="project" value="TreeGrafter"/>
</dbReference>
<evidence type="ECO:0000256" key="1">
    <source>
        <dbReference type="ARBA" id="ARBA00010098"/>
    </source>
</evidence>
<dbReference type="PANTHER" id="PTHR12790:SF0">
    <property type="entry name" value="RNA POLYMERASE I-SPECIFIC TRANSCRIPTION INITIATION FACTOR RRN3-RELATED"/>
    <property type="match status" value="1"/>
</dbReference>
<feature type="region of interest" description="Disordered" evidence="2">
    <location>
        <begin position="316"/>
        <end position="346"/>
    </location>
</feature>
<protein>
    <submittedName>
        <fullName evidence="3">RNA polymerase I-specific transcription initiation factor RRN3</fullName>
    </submittedName>
</protein>
<feature type="region of interest" description="Disordered" evidence="2">
    <location>
        <begin position="597"/>
        <end position="617"/>
    </location>
</feature>
<dbReference type="AlphaFoldDB" id="A0A165JBS3"/>
<dbReference type="Proteomes" id="UP000076632">
    <property type="component" value="Unassembled WGS sequence"/>
</dbReference>
<accession>A0A165JBS3</accession>
<dbReference type="InterPro" id="IPR007991">
    <property type="entry name" value="RNA_pol_I_trans_ini_fac_RRN3"/>
</dbReference>
<dbReference type="STRING" id="1328760.A0A165JBS3"/>
<reference evidence="3 4" key="1">
    <citation type="journal article" date="2016" name="Fungal Biol.">
        <title>The genome of Xylona heveae provides a window into fungal endophytism.</title>
        <authorList>
            <person name="Gazis R."/>
            <person name="Kuo A."/>
            <person name="Riley R."/>
            <person name="LaButti K."/>
            <person name="Lipzen A."/>
            <person name="Lin J."/>
            <person name="Amirebrahimi M."/>
            <person name="Hesse C.N."/>
            <person name="Spatafora J.W."/>
            <person name="Henrissat B."/>
            <person name="Hainaut M."/>
            <person name="Grigoriev I.V."/>
            <person name="Hibbett D.S."/>
        </authorList>
    </citation>
    <scope>NUCLEOTIDE SEQUENCE [LARGE SCALE GENOMIC DNA]</scope>
    <source>
        <strain evidence="3 4">TC161</strain>
    </source>
</reference>
<comment type="similarity">
    <text evidence="1">Belongs to the RRN3 family.</text>
</comment>
<feature type="compositionally biased region" description="Acidic residues" evidence="2">
    <location>
        <begin position="656"/>
        <end position="676"/>
    </location>
</feature>
<keyword evidence="3" id="KW-0396">Initiation factor</keyword>
<evidence type="ECO:0000256" key="2">
    <source>
        <dbReference type="SAM" id="MobiDB-lite"/>
    </source>
</evidence>
<dbReference type="GO" id="GO:0003743">
    <property type="term" value="F:translation initiation factor activity"/>
    <property type="evidence" value="ECO:0007669"/>
    <property type="project" value="UniProtKB-KW"/>
</dbReference>
<dbReference type="FunCoup" id="A0A165JBS3">
    <property type="interactions" value="641"/>
</dbReference>
<feature type="compositionally biased region" description="Polar residues" evidence="2">
    <location>
        <begin position="597"/>
        <end position="610"/>
    </location>
</feature>
<gene>
    <name evidence="3" type="ORF">L228DRAFT_242413</name>
</gene>
<keyword evidence="4" id="KW-1185">Reference proteome</keyword>
<feature type="compositionally biased region" description="Acidic residues" evidence="2">
    <location>
        <begin position="317"/>
        <end position="332"/>
    </location>
</feature>
<feature type="region of interest" description="Disordered" evidence="2">
    <location>
        <begin position="651"/>
        <end position="687"/>
    </location>
</feature>
<evidence type="ECO:0000313" key="3">
    <source>
        <dbReference type="EMBL" id="KZF26023.1"/>
    </source>
</evidence>
<dbReference type="PANTHER" id="PTHR12790">
    <property type="entry name" value="TRANSCRIPTION INITIATION FACTOR IA RRN3"/>
    <property type="match status" value="1"/>
</dbReference>
<organism evidence="3 4">
    <name type="scientific">Xylona heveae (strain CBS 132557 / TC161)</name>
    <dbReference type="NCBI Taxonomy" id="1328760"/>
    <lineage>
        <taxon>Eukaryota</taxon>
        <taxon>Fungi</taxon>
        <taxon>Dikarya</taxon>
        <taxon>Ascomycota</taxon>
        <taxon>Pezizomycotina</taxon>
        <taxon>Xylonomycetes</taxon>
        <taxon>Xylonales</taxon>
        <taxon>Xylonaceae</taxon>
        <taxon>Xylona</taxon>
    </lineage>
</organism>